<dbReference type="EMBL" id="JACTVA010000037">
    <property type="protein sequence ID" value="MBC9208699.1"/>
    <property type="molecule type" value="Genomic_DNA"/>
</dbReference>
<reference evidence="1 2" key="1">
    <citation type="journal article" date="2013" name="Int. J. Syst. Evol. Microbiol.">
        <title>Roseomonas aerophila sp. nov., isolated from air.</title>
        <authorList>
            <person name="Kim S.J."/>
            <person name="Weon H.Y."/>
            <person name="Ahn J.H."/>
            <person name="Hong S.B."/>
            <person name="Seok S.J."/>
            <person name="Whang K.S."/>
            <person name="Kwon S.W."/>
        </authorList>
    </citation>
    <scope>NUCLEOTIDE SEQUENCE [LARGE SCALE GENOMIC DNA]</scope>
    <source>
        <strain evidence="1 2">NBRC 108923</strain>
    </source>
</reference>
<evidence type="ECO:0000313" key="2">
    <source>
        <dbReference type="Proteomes" id="UP000626026"/>
    </source>
</evidence>
<dbReference type="Proteomes" id="UP000626026">
    <property type="component" value="Unassembled WGS sequence"/>
</dbReference>
<proteinExistence type="predicted"/>
<accession>A0ABR7RQ15</accession>
<organism evidence="1 2">
    <name type="scientific">Teichococcus aerophilus</name>
    <dbReference type="NCBI Taxonomy" id="1224513"/>
    <lineage>
        <taxon>Bacteria</taxon>
        <taxon>Pseudomonadati</taxon>
        <taxon>Pseudomonadota</taxon>
        <taxon>Alphaproteobacteria</taxon>
        <taxon>Acetobacterales</taxon>
        <taxon>Roseomonadaceae</taxon>
        <taxon>Roseomonas</taxon>
    </lineage>
</organism>
<keyword evidence="2" id="KW-1185">Reference proteome</keyword>
<gene>
    <name evidence="1" type="ORF">IBL26_17750</name>
</gene>
<evidence type="ECO:0000313" key="1">
    <source>
        <dbReference type="EMBL" id="MBC9208699.1"/>
    </source>
</evidence>
<sequence>MIFTDDDELRAIAEAMMDRSLPKPDWTHAAHVATSIWITARCPHLVPERDMPGLIRAYNEATGVPNDDTRGYHATITLASLRATSAFLDEVPAGTALHAACNALLESPLGRREWMLAYWSRERLFSVEARREWVEPDLAGLPFGGARG</sequence>
<name>A0ABR7RQ15_9PROT</name>
<dbReference type="RefSeq" id="WP_187785851.1">
    <property type="nucleotide sequence ID" value="NZ_JACTVA010000037.1"/>
</dbReference>
<comment type="caution">
    <text evidence="1">The sequence shown here is derived from an EMBL/GenBank/DDBJ whole genome shotgun (WGS) entry which is preliminary data.</text>
</comment>
<protein>
    <submittedName>
        <fullName evidence="1">Uncharacterized protein</fullName>
    </submittedName>
</protein>